<feature type="compositionally biased region" description="Basic and acidic residues" evidence="4">
    <location>
        <begin position="310"/>
        <end position="339"/>
    </location>
</feature>
<dbReference type="InterPro" id="IPR006973">
    <property type="entry name" value="Cwf_Cwc_15"/>
</dbReference>
<dbReference type="GO" id="GO:0071013">
    <property type="term" value="C:catalytic step 2 spliceosome"/>
    <property type="evidence" value="ECO:0007669"/>
    <property type="project" value="TreeGrafter"/>
</dbReference>
<evidence type="ECO:0000256" key="3">
    <source>
        <dbReference type="ARBA" id="ARBA00023187"/>
    </source>
</evidence>
<evidence type="ECO:0000256" key="4">
    <source>
        <dbReference type="SAM" id="MobiDB-lite"/>
    </source>
</evidence>
<feature type="compositionally biased region" description="Basic and acidic residues" evidence="4">
    <location>
        <begin position="348"/>
        <end position="363"/>
    </location>
</feature>
<keyword evidence="2" id="KW-0507">mRNA processing</keyword>
<organism evidence="6 8">
    <name type="scientific">Trichinella pseudospiralis</name>
    <name type="common">Parasitic roundworm</name>
    <dbReference type="NCBI Taxonomy" id="6337"/>
    <lineage>
        <taxon>Eukaryota</taxon>
        <taxon>Metazoa</taxon>
        <taxon>Ecdysozoa</taxon>
        <taxon>Nematoda</taxon>
        <taxon>Enoplea</taxon>
        <taxon>Dorylaimia</taxon>
        <taxon>Trichinellida</taxon>
        <taxon>Trichinellidae</taxon>
        <taxon>Trichinella</taxon>
    </lineage>
</organism>
<evidence type="ECO:0000259" key="5">
    <source>
        <dbReference type="PROSITE" id="PS00028"/>
    </source>
</evidence>
<proteinExistence type="inferred from homology"/>
<feature type="domain" description="C2H2-type" evidence="5">
    <location>
        <begin position="97"/>
        <end position="117"/>
    </location>
</feature>
<dbReference type="GO" id="GO:0003723">
    <property type="term" value="F:RNA binding"/>
    <property type="evidence" value="ECO:0007669"/>
    <property type="project" value="TreeGrafter"/>
</dbReference>
<evidence type="ECO:0000313" key="9">
    <source>
        <dbReference type="Proteomes" id="UP000054826"/>
    </source>
</evidence>
<dbReference type="GO" id="GO:0045292">
    <property type="term" value="P:mRNA cis splicing, via spliceosome"/>
    <property type="evidence" value="ECO:0007669"/>
    <property type="project" value="TreeGrafter"/>
</dbReference>
<dbReference type="Proteomes" id="UP000054826">
    <property type="component" value="Unassembled WGS sequence"/>
</dbReference>
<dbReference type="PANTHER" id="PTHR12718:SF2">
    <property type="entry name" value="SPLICEOSOME-ASSOCIATED PROTEIN CWC15 HOMOLOG"/>
    <property type="match status" value="1"/>
</dbReference>
<dbReference type="InterPro" id="IPR019496">
    <property type="entry name" value="NUFIP1_cons_dom"/>
</dbReference>
<dbReference type="EMBL" id="JYDV01000058">
    <property type="protein sequence ID" value="KRZ37423.1"/>
    <property type="molecule type" value="Genomic_DNA"/>
</dbReference>
<dbReference type="Pfam" id="PF10453">
    <property type="entry name" value="NUFIP1"/>
    <property type="match status" value="1"/>
</dbReference>
<name>A0A0V1E2K5_TRIPS</name>
<gene>
    <name evidence="6" type="primary">cwc15-a</name>
    <name evidence="6" type="ORF">T4A_6014</name>
    <name evidence="7" type="ORF">T4C_7011</name>
</gene>
<dbReference type="EMBL" id="JYDR01000129">
    <property type="protein sequence ID" value="KRY67745.1"/>
    <property type="molecule type" value="Genomic_DNA"/>
</dbReference>
<dbReference type="AlphaFoldDB" id="A0A0V1E2K5"/>
<sequence>MYLKRNMSKYQSVKKNLIFDLRLSNGNTEAPVCKAETTSSTLSKCVESHEQEENSSEPINAKLKIPSLLDVNALRNEQLKFMGHQKWKFPQDSPYFCTPCWKGYNTERMFKKHLENHIQCPESECKFSAVPYVLAKHILNVHSVSNCSSSVKVDAKWKEARTKHYPTSAHIAEKAQLEKEKVLRGEVLVTENSLKHKGTTLSLEAMKIKGKYKFDGAEKGKEKNVNLMTRYFRRIALNAKNEKQLNCWKKYVLILFFIEFAMTTAHRATFVPAHGGTGKNEGDLSKLSKQYSSRDMPSHTKLKYRQHSQGHADELRNRDFRRELEDRERNTGSKRRPENDYDNASSYSHDKKVRYEKLSYRNPDDDDPSICEEDDDSDNTDEDDETAQLMAELERIKKEREAERKEEEAKRKAEEERVRVENILRGNPLLTSNKQDFRVQRRWDDDVVFKNCAKGIDEKRKNQPAFINDALRSDFHRKFMEKYIK</sequence>
<dbReference type="Pfam" id="PF04889">
    <property type="entry name" value="Cwf_Cwc_15"/>
    <property type="match status" value="1"/>
</dbReference>
<keyword evidence="3" id="KW-0508">mRNA splicing</keyword>
<evidence type="ECO:0000313" key="8">
    <source>
        <dbReference type="Proteomes" id="UP000054632"/>
    </source>
</evidence>
<comment type="caution">
    <text evidence="6">The sequence shown here is derived from an EMBL/GenBank/DDBJ whole genome shotgun (WGS) entry which is preliminary data.</text>
</comment>
<dbReference type="Proteomes" id="UP000054632">
    <property type="component" value="Unassembled WGS sequence"/>
</dbReference>
<evidence type="ECO:0000256" key="1">
    <source>
        <dbReference type="ARBA" id="ARBA00006644"/>
    </source>
</evidence>
<evidence type="ECO:0000313" key="6">
    <source>
        <dbReference type="EMBL" id="KRY67745.1"/>
    </source>
</evidence>
<dbReference type="PANTHER" id="PTHR12718">
    <property type="entry name" value="CELL CYCLE CONTROL PROTEIN CWF15"/>
    <property type="match status" value="1"/>
</dbReference>
<evidence type="ECO:0000313" key="7">
    <source>
        <dbReference type="EMBL" id="KRZ37423.1"/>
    </source>
</evidence>
<protein>
    <submittedName>
        <fullName evidence="6">Protein CWC15-like protein A</fullName>
    </submittedName>
</protein>
<dbReference type="PROSITE" id="PS00028">
    <property type="entry name" value="ZINC_FINGER_C2H2_1"/>
    <property type="match status" value="1"/>
</dbReference>
<reference evidence="8 9" key="1">
    <citation type="submission" date="2015-01" db="EMBL/GenBank/DDBJ databases">
        <title>Evolution of Trichinella species and genotypes.</title>
        <authorList>
            <person name="Korhonen P.K."/>
            <person name="Edoardo P."/>
            <person name="Giuseppe L.R."/>
            <person name="Gasser R.B."/>
        </authorList>
    </citation>
    <scope>NUCLEOTIDE SEQUENCE [LARGE SCALE GENOMIC DNA]</scope>
    <source>
        <strain evidence="6">ISS13</strain>
        <strain evidence="7">ISS176</strain>
    </source>
</reference>
<comment type="similarity">
    <text evidence="1">Belongs to the CWC15 family.</text>
</comment>
<dbReference type="InterPro" id="IPR013087">
    <property type="entry name" value="Znf_C2H2_type"/>
</dbReference>
<accession>A0A0V1E2K5</accession>
<feature type="compositionally biased region" description="Acidic residues" evidence="4">
    <location>
        <begin position="364"/>
        <end position="384"/>
    </location>
</feature>
<evidence type="ECO:0000256" key="2">
    <source>
        <dbReference type="ARBA" id="ARBA00022664"/>
    </source>
</evidence>
<feature type="region of interest" description="Disordered" evidence="4">
    <location>
        <begin position="291"/>
        <end position="384"/>
    </location>
</feature>